<comment type="similarity">
    <text evidence="3">Belongs to the protein kinase superfamily. Ser/Thr protein kinase family.</text>
</comment>
<organism evidence="24 25">
    <name type="scientific">Platanthera zijinensis</name>
    <dbReference type="NCBI Taxonomy" id="2320716"/>
    <lineage>
        <taxon>Eukaryota</taxon>
        <taxon>Viridiplantae</taxon>
        <taxon>Streptophyta</taxon>
        <taxon>Embryophyta</taxon>
        <taxon>Tracheophyta</taxon>
        <taxon>Spermatophyta</taxon>
        <taxon>Magnoliopsida</taxon>
        <taxon>Liliopsida</taxon>
        <taxon>Asparagales</taxon>
        <taxon>Orchidaceae</taxon>
        <taxon>Orchidoideae</taxon>
        <taxon>Orchideae</taxon>
        <taxon>Orchidinae</taxon>
        <taxon>Platanthera</taxon>
    </lineage>
</organism>
<sequence>MDGDGKCRKRTLLSLPPVCLLPILSLNSLSSISITATLFIYAAATASSLSPPPPPADKEVLLNLKSFLLQNNPIHRGLYSVWNASDPSPCHWPGISCNSHGRADGIDLHDSSISGGIFPNFSLLPALARLDLSSNTLSGPIPPDLSQCRRLRYLNLSHNLIGGDLFLPGFSFLETLDIAFNRLKGRVLAVFPPECGNLVCVNISSNSFTGDIGDHFHGCSERLRYLDLSLNGFTGELPRSFWWLRELSASDNDIRGIISPETFPAMCNLIALDLSGNGLTGNFPDSIANCTELTSLNIWGNFFTGRIPSGIGSLGELNSLLLGNNSFEMDLPAELLRCKKLTFLDLSRNNLGPKIQQIFGNFTSVKFLTLHSNSYSEGIEESGVLNLPNLLRLDLSFNNFSRQLPAAASVMPAIKLLILSHNDFYGRIPPEYGRISTLQLLDLSFNRLSGGIPPQVGYLTSLLWLMLANNELAGEIPPEIGNCSSLLWLNLANNRLTGGIPIEIYRAGWNPLPTFQKNRRIGDLAAGSGECLTLKRWLPASNPPFNFIYTIMTRRRCSQTWDHLLRGFGIFPVCLNSSKPIQTLESSGYLMLSGNSLSGELPPEIGSMHQLSLLHIDDNQFSGWFEPEIGSLPLIELTASNNRFSGQIPAALGRIQCLQSLDISVNNFSGEFPDSLNGLSYLNKFNVSFNPFLRGIIPASGQIATFDNSSFIGDPLISFSISSLQNSSPPMSTAPPRRRSTNTTSIWIIIALTVPLFLFGIICWIFLCLKARSRSATHHFLNSYQDSTFPREESLAMDQLISSPPASLNPPSSAIFSSQHLLLRMNKMAAFTYPDIVAATLNFSADKLIGRGGYGEVYAGVLPDGRPVAIKKLKSGGAEGERAFRAEVETLGGGHPNLVALHGWCLVGSKKLLVYEYMPGGSLEDVIKDRHGFTWEQRVAAAVAVARALVYLHHECTPAVVHRDVKASNVMMDASGAVKLTDLGLARVVAEGRSHVSTVVAGTVGYVAPEYGQTWKATTKGDVYSFGVLVMELAMGRRAVEDGGEEGVVEWRARVGEDGVKQVAAEEGWWEAAGKEVMGKLLWVGMVCTAEAPHRRPDMREVLKLMVNFVEEQPNKQ</sequence>
<dbReference type="GO" id="GO:0005886">
    <property type="term" value="C:plasma membrane"/>
    <property type="evidence" value="ECO:0007669"/>
    <property type="project" value="UniProtKB-SubCell"/>
</dbReference>
<keyword evidence="8" id="KW-0808">Transferase</keyword>
<evidence type="ECO:0000256" key="1">
    <source>
        <dbReference type="ARBA" id="ARBA00004162"/>
    </source>
</evidence>
<dbReference type="SUPFAM" id="SSF52047">
    <property type="entry name" value="RNI-like"/>
    <property type="match status" value="1"/>
</dbReference>
<dbReference type="PROSITE" id="PS00108">
    <property type="entry name" value="PROTEIN_KINASE_ST"/>
    <property type="match status" value="1"/>
</dbReference>
<evidence type="ECO:0000256" key="12">
    <source>
        <dbReference type="ARBA" id="ARBA00022741"/>
    </source>
</evidence>
<keyword evidence="9 22" id="KW-0812">Transmembrane</keyword>
<evidence type="ECO:0000256" key="18">
    <source>
        <dbReference type="ARBA" id="ARBA00023180"/>
    </source>
</evidence>
<evidence type="ECO:0000256" key="19">
    <source>
        <dbReference type="ARBA" id="ARBA00047899"/>
    </source>
</evidence>
<evidence type="ECO:0000256" key="15">
    <source>
        <dbReference type="ARBA" id="ARBA00022989"/>
    </source>
</evidence>
<dbReference type="PANTHER" id="PTHR45974:SF266">
    <property type="entry name" value="LEUCINE-RICH REPEAT RECEPTOR PROTEIN KINASE HPCA1"/>
    <property type="match status" value="1"/>
</dbReference>
<evidence type="ECO:0000256" key="14">
    <source>
        <dbReference type="ARBA" id="ARBA00022840"/>
    </source>
</evidence>
<dbReference type="GO" id="GO:0005524">
    <property type="term" value="F:ATP binding"/>
    <property type="evidence" value="ECO:0007669"/>
    <property type="project" value="UniProtKB-UniRule"/>
</dbReference>
<keyword evidence="10" id="KW-0732">Signal</keyword>
<dbReference type="FunFam" id="3.80.10.10:FF:000041">
    <property type="entry name" value="LRR receptor-like serine/threonine-protein kinase ERECTA"/>
    <property type="match status" value="1"/>
</dbReference>
<proteinExistence type="inferred from homology"/>
<comment type="caution">
    <text evidence="24">The sequence shown here is derived from an EMBL/GenBank/DDBJ whole genome shotgun (WGS) entry which is preliminary data.</text>
</comment>
<evidence type="ECO:0000313" key="25">
    <source>
        <dbReference type="Proteomes" id="UP001418222"/>
    </source>
</evidence>
<dbReference type="InterPro" id="IPR011009">
    <property type="entry name" value="Kinase-like_dom_sf"/>
</dbReference>
<dbReference type="SUPFAM" id="SSF56112">
    <property type="entry name" value="Protein kinase-like (PK-like)"/>
    <property type="match status" value="1"/>
</dbReference>
<dbReference type="FunFam" id="3.30.200.20:FF:000309">
    <property type="entry name" value="Leucine-rich repeat receptor protein kinase MSP1"/>
    <property type="match status" value="1"/>
</dbReference>
<dbReference type="InterPro" id="IPR000719">
    <property type="entry name" value="Prot_kinase_dom"/>
</dbReference>
<evidence type="ECO:0000256" key="8">
    <source>
        <dbReference type="ARBA" id="ARBA00022679"/>
    </source>
</evidence>
<evidence type="ECO:0000259" key="23">
    <source>
        <dbReference type="PROSITE" id="PS50011"/>
    </source>
</evidence>
<dbReference type="AlphaFoldDB" id="A0AAP0GAI5"/>
<dbReference type="Proteomes" id="UP001418222">
    <property type="component" value="Unassembled WGS sequence"/>
</dbReference>
<dbReference type="SMART" id="SM00369">
    <property type="entry name" value="LRR_TYP"/>
    <property type="match status" value="4"/>
</dbReference>
<dbReference type="SMART" id="SM00220">
    <property type="entry name" value="S_TKc"/>
    <property type="match status" value="1"/>
</dbReference>
<keyword evidence="14 21" id="KW-0067">ATP-binding</keyword>
<dbReference type="InterPro" id="IPR001611">
    <property type="entry name" value="Leu-rich_rpt"/>
</dbReference>
<dbReference type="InterPro" id="IPR013210">
    <property type="entry name" value="LRR_N_plant-typ"/>
</dbReference>
<keyword evidence="12 21" id="KW-0547">Nucleotide-binding</keyword>
<keyword evidence="16 22" id="KW-0472">Membrane</keyword>
<evidence type="ECO:0000256" key="21">
    <source>
        <dbReference type="PROSITE-ProRule" id="PRU10141"/>
    </source>
</evidence>
<dbReference type="Pfam" id="PF13516">
    <property type="entry name" value="LRR_6"/>
    <property type="match status" value="1"/>
</dbReference>
<evidence type="ECO:0000256" key="9">
    <source>
        <dbReference type="ARBA" id="ARBA00022692"/>
    </source>
</evidence>
<comment type="catalytic activity">
    <reaction evidence="20">
        <text>L-seryl-[protein] + ATP = O-phospho-L-seryl-[protein] + ADP + H(+)</text>
        <dbReference type="Rhea" id="RHEA:17989"/>
        <dbReference type="Rhea" id="RHEA-COMP:9863"/>
        <dbReference type="Rhea" id="RHEA-COMP:11604"/>
        <dbReference type="ChEBI" id="CHEBI:15378"/>
        <dbReference type="ChEBI" id="CHEBI:29999"/>
        <dbReference type="ChEBI" id="CHEBI:30616"/>
        <dbReference type="ChEBI" id="CHEBI:83421"/>
        <dbReference type="ChEBI" id="CHEBI:456216"/>
        <dbReference type="EC" id="2.7.11.1"/>
    </reaction>
</comment>
<keyword evidence="25" id="KW-1185">Reference proteome</keyword>
<evidence type="ECO:0000256" key="4">
    <source>
        <dbReference type="ARBA" id="ARBA00012513"/>
    </source>
</evidence>
<evidence type="ECO:0000256" key="22">
    <source>
        <dbReference type="SAM" id="Phobius"/>
    </source>
</evidence>
<dbReference type="SUPFAM" id="SSF52058">
    <property type="entry name" value="L domain-like"/>
    <property type="match status" value="2"/>
</dbReference>
<protein>
    <recommendedName>
        <fullName evidence="4">non-specific serine/threonine protein kinase</fullName>
        <ecNumber evidence="4">2.7.11.1</ecNumber>
    </recommendedName>
</protein>
<keyword evidence="17 24" id="KW-0675">Receptor</keyword>
<evidence type="ECO:0000313" key="24">
    <source>
        <dbReference type="EMBL" id="KAK8948616.1"/>
    </source>
</evidence>
<dbReference type="InterPro" id="IPR032675">
    <property type="entry name" value="LRR_dom_sf"/>
</dbReference>
<keyword evidence="13 24" id="KW-0418">Kinase</keyword>
<evidence type="ECO:0000256" key="5">
    <source>
        <dbReference type="ARBA" id="ARBA00022527"/>
    </source>
</evidence>
<accession>A0AAP0GAI5</accession>
<dbReference type="PROSITE" id="PS50011">
    <property type="entry name" value="PROTEIN_KINASE_DOM"/>
    <property type="match status" value="1"/>
</dbReference>
<evidence type="ECO:0000256" key="17">
    <source>
        <dbReference type="ARBA" id="ARBA00023170"/>
    </source>
</evidence>
<dbReference type="PANTHER" id="PTHR45974">
    <property type="entry name" value="RECEPTOR-LIKE PROTEIN 55"/>
    <property type="match status" value="1"/>
</dbReference>
<feature type="transmembrane region" description="Helical" evidence="22">
    <location>
        <begin position="746"/>
        <end position="769"/>
    </location>
</feature>
<dbReference type="PROSITE" id="PS00107">
    <property type="entry name" value="PROTEIN_KINASE_ATP"/>
    <property type="match status" value="1"/>
</dbReference>
<dbReference type="EMBL" id="JBBWWQ010000004">
    <property type="protein sequence ID" value="KAK8948616.1"/>
    <property type="molecule type" value="Genomic_DNA"/>
</dbReference>
<keyword evidence="7" id="KW-0433">Leucine-rich repeat</keyword>
<evidence type="ECO:0000256" key="2">
    <source>
        <dbReference type="ARBA" id="ARBA00004479"/>
    </source>
</evidence>
<keyword evidence="18" id="KW-0325">Glycoprotein</keyword>
<evidence type="ECO:0000256" key="11">
    <source>
        <dbReference type="ARBA" id="ARBA00022737"/>
    </source>
</evidence>
<name>A0AAP0GAI5_9ASPA</name>
<comment type="subcellular location">
    <subcellularLocation>
        <location evidence="1">Cell membrane</location>
        <topology evidence="1">Single-pass membrane protein</topology>
    </subcellularLocation>
    <subcellularLocation>
        <location evidence="2">Membrane</location>
        <topology evidence="2">Single-pass type I membrane protein</topology>
    </subcellularLocation>
</comment>
<evidence type="ECO:0000256" key="16">
    <source>
        <dbReference type="ARBA" id="ARBA00023136"/>
    </source>
</evidence>
<evidence type="ECO:0000256" key="20">
    <source>
        <dbReference type="ARBA" id="ARBA00048679"/>
    </source>
</evidence>
<feature type="binding site" evidence="21">
    <location>
        <position position="872"/>
    </location>
    <ligand>
        <name>ATP</name>
        <dbReference type="ChEBI" id="CHEBI:30616"/>
    </ligand>
</feature>
<dbReference type="Gene3D" id="1.10.510.10">
    <property type="entry name" value="Transferase(Phosphotransferase) domain 1"/>
    <property type="match status" value="1"/>
</dbReference>
<evidence type="ECO:0000256" key="6">
    <source>
        <dbReference type="ARBA" id="ARBA00022553"/>
    </source>
</evidence>
<dbReference type="InterPro" id="IPR003591">
    <property type="entry name" value="Leu-rich_rpt_typical-subtyp"/>
</dbReference>
<evidence type="ECO:0000256" key="7">
    <source>
        <dbReference type="ARBA" id="ARBA00022614"/>
    </source>
</evidence>
<dbReference type="Gene3D" id="3.80.10.10">
    <property type="entry name" value="Ribonuclease Inhibitor"/>
    <property type="match status" value="4"/>
</dbReference>
<dbReference type="Pfam" id="PF08263">
    <property type="entry name" value="LRRNT_2"/>
    <property type="match status" value="1"/>
</dbReference>
<dbReference type="InterPro" id="IPR017441">
    <property type="entry name" value="Protein_kinase_ATP_BS"/>
</dbReference>
<dbReference type="EC" id="2.7.11.1" evidence="4"/>
<dbReference type="GO" id="GO:0004674">
    <property type="term" value="F:protein serine/threonine kinase activity"/>
    <property type="evidence" value="ECO:0007669"/>
    <property type="project" value="UniProtKB-KW"/>
</dbReference>
<evidence type="ECO:0000256" key="3">
    <source>
        <dbReference type="ARBA" id="ARBA00008684"/>
    </source>
</evidence>
<keyword evidence="15 22" id="KW-1133">Transmembrane helix</keyword>
<dbReference type="FunFam" id="1.10.510.10:FF:000388">
    <property type="entry name" value="Leucine-rich repeat receptor-like tyrosine-protein kinase PXC3"/>
    <property type="match status" value="1"/>
</dbReference>
<dbReference type="FunFam" id="3.80.10.10:FF:000691">
    <property type="entry name" value="Putative LRR receptor-like serine/threonine-protein kinase"/>
    <property type="match status" value="1"/>
</dbReference>
<dbReference type="Pfam" id="PF00560">
    <property type="entry name" value="LRR_1"/>
    <property type="match status" value="9"/>
</dbReference>
<keyword evidence="6" id="KW-0597">Phosphoprotein</keyword>
<dbReference type="Pfam" id="PF00069">
    <property type="entry name" value="Pkinase"/>
    <property type="match status" value="1"/>
</dbReference>
<evidence type="ECO:0000256" key="10">
    <source>
        <dbReference type="ARBA" id="ARBA00022729"/>
    </source>
</evidence>
<evidence type="ECO:0000256" key="13">
    <source>
        <dbReference type="ARBA" id="ARBA00022777"/>
    </source>
</evidence>
<keyword evidence="5" id="KW-0723">Serine/threonine-protein kinase</keyword>
<dbReference type="InterPro" id="IPR008271">
    <property type="entry name" value="Ser/Thr_kinase_AS"/>
</dbReference>
<feature type="domain" description="Protein kinase" evidence="23">
    <location>
        <begin position="843"/>
        <end position="1110"/>
    </location>
</feature>
<keyword evidence="11" id="KW-0677">Repeat</keyword>
<reference evidence="24 25" key="1">
    <citation type="journal article" date="2022" name="Nat. Plants">
        <title>Genomes of leafy and leafless Platanthera orchids illuminate the evolution of mycoheterotrophy.</title>
        <authorList>
            <person name="Li M.H."/>
            <person name="Liu K.W."/>
            <person name="Li Z."/>
            <person name="Lu H.C."/>
            <person name="Ye Q.L."/>
            <person name="Zhang D."/>
            <person name="Wang J.Y."/>
            <person name="Li Y.F."/>
            <person name="Zhong Z.M."/>
            <person name="Liu X."/>
            <person name="Yu X."/>
            <person name="Liu D.K."/>
            <person name="Tu X.D."/>
            <person name="Liu B."/>
            <person name="Hao Y."/>
            <person name="Liao X.Y."/>
            <person name="Jiang Y.T."/>
            <person name="Sun W.H."/>
            <person name="Chen J."/>
            <person name="Chen Y.Q."/>
            <person name="Ai Y."/>
            <person name="Zhai J.W."/>
            <person name="Wu S.S."/>
            <person name="Zhou Z."/>
            <person name="Hsiao Y.Y."/>
            <person name="Wu W.L."/>
            <person name="Chen Y.Y."/>
            <person name="Lin Y.F."/>
            <person name="Hsu J.L."/>
            <person name="Li C.Y."/>
            <person name="Wang Z.W."/>
            <person name="Zhao X."/>
            <person name="Zhong W.Y."/>
            <person name="Ma X.K."/>
            <person name="Ma L."/>
            <person name="Huang J."/>
            <person name="Chen G.Z."/>
            <person name="Huang M.Z."/>
            <person name="Huang L."/>
            <person name="Peng D.H."/>
            <person name="Luo Y.B."/>
            <person name="Zou S.Q."/>
            <person name="Chen S.P."/>
            <person name="Lan S."/>
            <person name="Tsai W.C."/>
            <person name="Van de Peer Y."/>
            <person name="Liu Z.J."/>
        </authorList>
    </citation>
    <scope>NUCLEOTIDE SEQUENCE [LARGE SCALE GENOMIC DNA]</scope>
    <source>
        <strain evidence="24">Lor287</strain>
    </source>
</reference>
<comment type="catalytic activity">
    <reaction evidence="19">
        <text>L-threonyl-[protein] + ATP = O-phospho-L-threonyl-[protein] + ADP + H(+)</text>
        <dbReference type="Rhea" id="RHEA:46608"/>
        <dbReference type="Rhea" id="RHEA-COMP:11060"/>
        <dbReference type="Rhea" id="RHEA-COMP:11605"/>
        <dbReference type="ChEBI" id="CHEBI:15378"/>
        <dbReference type="ChEBI" id="CHEBI:30013"/>
        <dbReference type="ChEBI" id="CHEBI:30616"/>
        <dbReference type="ChEBI" id="CHEBI:61977"/>
        <dbReference type="ChEBI" id="CHEBI:456216"/>
        <dbReference type="EC" id="2.7.11.1"/>
    </reaction>
</comment>
<dbReference type="Gene3D" id="3.30.200.20">
    <property type="entry name" value="Phosphorylase Kinase, domain 1"/>
    <property type="match status" value="1"/>
</dbReference>
<feature type="transmembrane region" description="Helical" evidence="22">
    <location>
        <begin position="20"/>
        <end position="44"/>
    </location>
</feature>
<gene>
    <name evidence="24" type="ORF">KSP39_PZI005037</name>
</gene>